<evidence type="ECO:0000256" key="3">
    <source>
        <dbReference type="ARBA" id="ARBA00022448"/>
    </source>
</evidence>
<dbReference type="NCBIfam" id="TIGR00795">
    <property type="entry name" value="lctP"/>
    <property type="match status" value="1"/>
</dbReference>
<feature type="transmembrane region" description="Helical" evidence="8">
    <location>
        <begin position="228"/>
        <end position="247"/>
    </location>
</feature>
<gene>
    <name evidence="9" type="ORF">J2S36_000506</name>
</gene>
<organism evidence="9 10">
    <name type="scientific">Arcanobacterium hippocoleae</name>
    <dbReference type="NCBI Taxonomy" id="149017"/>
    <lineage>
        <taxon>Bacteria</taxon>
        <taxon>Bacillati</taxon>
        <taxon>Actinomycetota</taxon>
        <taxon>Actinomycetes</taxon>
        <taxon>Actinomycetales</taxon>
        <taxon>Actinomycetaceae</taxon>
        <taxon>Arcanobacterium</taxon>
    </lineage>
</organism>
<keyword evidence="4 8" id="KW-1003">Cell membrane</keyword>
<keyword evidence="7 8" id="KW-0472">Membrane</keyword>
<evidence type="ECO:0000256" key="5">
    <source>
        <dbReference type="ARBA" id="ARBA00022692"/>
    </source>
</evidence>
<evidence type="ECO:0000256" key="1">
    <source>
        <dbReference type="ARBA" id="ARBA00004651"/>
    </source>
</evidence>
<comment type="subcellular location">
    <subcellularLocation>
        <location evidence="1 8">Cell membrane</location>
        <topology evidence="1 8">Multi-pass membrane protein</topology>
    </subcellularLocation>
</comment>
<evidence type="ECO:0000256" key="7">
    <source>
        <dbReference type="ARBA" id="ARBA00023136"/>
    </source>
</evidence>
<keyword evidence="3 8" id="KW-0813">Transport</keyword>
<evidence type="ECO:0000313" key="10">
    <source>
        <dbReference type="Proteomes" id="UP001266099"/>
    </source>
</evidence>
<accession>A0ABU1T0R2</accession>
<keyword evidence="10" id="KW-1185">Reference proteome</keyword>
<keyword evidence="6 8" id="KW-1133">Transmembrane helix</keyword>
<feature type="transmembrane region" description="Helical" evidence="8">
    <location>
        <begin position="356"/>
        <end position="378"/>
    </location>
</feature>
<feature type="transmembrane region" description="Helical" evidence="8">
    <location>
        <begin position="399"/>
        <end position="418"/>
    </location>
</feature>
<comment type="similarity">
    <text evidence="2 8">Belongs to the lactate permease family.</text>
</comment>
<keyword evidence="5 8" id="KW-0812">Transmembrane</keyword>
<evidence type="ECO:0000256" key="2">
    <source>
        <dbReference type="ARBA" id="ARBA00010100"/>
    </source>
</evidence>
<protein>
    <recommendedName>
        <fullName evidence="8">L-lactate permease</fullName>
    </recommendedName>
</protein>
<dbReference type="PANTHER" id="PTHR30003:SF0">
    <property type="entry name" value="GLYCOLATE PERMEASE GLCA-RELATED"/>
    <property type="match status" value="1"/>
</dbReference>
<evidence type="ECO:0000256" key="8">
    <source>
        <dbReference type="RuleBase" id="RU365092"/>
    </source>
</evidence>
<evidence type="ECO:0000256" key="4">
    <source>
        <dbReference type="ARBA" id="ARBA00022475"/>
    </source>
</evidence>
<reference evidence="9 10" key="1">
    <citation type="submission" date="2023-07" db="EMBL/GenBank/DDBJ databases">
        <title>Sequencing the genomes of 1000 actinobacteria strains.</title>
        <authorList>
            <person name="Klenk H.-P."/>
        </authorList>
    </citation>
    <scope>NUCLEOTIDE SEQUENCE [LARGE SCALE GENOMIC DNA]</scope>
    <source>
        <strain evidence="9 10">DSM 15539</strain>
    </source>
</reference>
<feature type="transmembrane region" description="Helical" evidence="8">
    <location>
        <begin position="15"/>
        <end position="35"/>
    </location>
</feature>
<name>A0ABU1T0R2_9ACTO</name>
<evidence type="ECO:0000313" key="9">
    <source>
        <dbReference type="EMBL" id="MDR6938963.1"/>
    </source>
</evidence>
<feature type="transmembrane region" description="Helical" evidence="8">
    <location>
        <begin position="197"/>
        <end position="216"/>
    </location>
</feature>
<dbReference type="PANTHER" id="PTHR30003">
    <property type="entry name" value="L-LACTATE PERMEASE"/>
    <property type="match status" value="1"/>
</dbReference>
<feature type="transmembrane region" description="Helical" evidence="8">
    <location>
        <begin position="42"/>
        <end position="61"/>
    </location>
</feature>
<dbReference type="EMBL" id="JAVDUJ010000001">
    <property type="protein sequence ID" value="MDR6938963.1"/>
    <property type="molecule type" value="Genomic_DNA"/>
</dbReference>
<dbReference type="RefSeq" id="WP_309955204.1">
    <property type="nucleotide sequence ID" value="NZ_JAVDUJ010000001.1"/>
</dbReference>
<feature type="transmembrane region" description="Helical" evidence="8">
    <location>
        <begin position="158"/>
        <end position="177"/>
    </location>
</feature>
<feature type="transmembrane region" description="Helical" evidence="8">
    <location>
        <begin position="253"/>
        <end position="272"/>
    </location>
</feature>
<dbReference type="Proteomes" id="UP001266099">
    <property type="component" value="Unassembled WGS sequence"/>
</dbReference>
<feature type="transmembrane region" description="Helical" evidence="8">
    <location>
        <begin position="293"/>
        <end position="313"/>
    </location>
</feature>
<sequence length="549" mass="57216">MDKFTPSVDAIANSLTLSAIVGFIPLIVFFVMLGACKIKTHWCALGSLLVSVLIAMFGFKMPTTLALLSASQGALFGFFPILYIVIMAVWLYNLTQATGREKDVQTVFSLVGKGDMRVQALLIGYAFCGLLEGLAGFGAPVAITCAMLYALGLPPIKAAIAVIVGNALNVGFGAMAIPTTTVAGLGSVAPEVVGATMGRVAPLLIFFVPFLLLLILDGVRGLTQIWPAAFAAGFSMACGQFIAANYLSYELTAVFASLLSFAALAGFMRIWTPRTPADFQSKQVQEKLSGKRIILGLLPYWLVVVIFAIAKLWTIGVNIPAMLAATDVKFAWPGLHGNLVDSAGNPSASTIFNLQWLSSPGTMLLITGLIVTIVYAASASQQFPATIGSGLRVFAKTVFDLRLTILTIMAVMALAYVMNFSGQTVAIGTWLAQTGTAFALVSPVLGWIGTAVTGSATSAGALFGNLQSTAATNAGLSTPLLLGANEIGGGIGKIISPQNLAIAATAIKTPGSEAELLRKALPWSIGLLVILGLLITLASLGPLSFLIVE</sequence>
<feature type="transmembrane region" description="Helical" evidence="8">
    <location>
        <begin position="73"/>
        <end position="94"/>
    </location>
</feature>
<feature type="transmembrane region" description="Helical" evidence="8">
    <location>
        <begin position="430"/>
        <end position="448"/>
    </location>
</feature>
<dbReference type="Pfam" id="PF02652">
    <property type="entry name" value="Lactate_perm"/>
    <property type="match status" value="1"/>
</dbReference>
<evidence type="ECO:0000256" key="6">
    <source>
        <dbReference type="ARBA" id="ARBA00022989"/>
    </source>
</evidence>
<proteinExistence type="inferred from homology"/>
<comment type="function">
    <text evidence="8">Uptake of L-lactate across the membrane. Can also transport D-lactate and glycolate.</text>
</comment>
<comment type="caution">
    <text evidence="9">The sequence shown here is derived from an EMBL/GenBank/DDBJ whole genome shotgun (WGS) entry which is preliminary data.</text>
</comment>
<feature type="transmembrane region" description="Helical" evidence="8">
    <location>
        <begin position="525"/>
        <end position="548"/>
    </location>
</feature>
<dbReference type="InterPro" id="IPR003804">
    <property type="entry name" value="Lactate_perm"/>
</dbReference>